<sequence length="82" mass="9222">MKDMLSNSPQRVREVNTLVATCNQDGFSFGRALSLSPFYRDFNDTNSLVKETENLARDNPARLLECSISLLSETDGYLSSDR</sequence>
<evidence type="ECO:0000313" key="2">
    <source>
        <dbReference type="Proteomes" id="UP000823772"/>
    </source>
</evidence>
<accession>A0A9D9J0R6</accession>
<comment type="caution">
    <text evidence="1">The sequence shown here is derived from an EMBL/GenBank/DDBJ whole genome shotgun (WGS) entry which is preliminary data.</text>
</comment>
<dbReference type="EMBL" id="JADILY010000140">
    <property type="protein sequence ID" value="MBO8482217.1"/>
    <property type="molecule type" value="Genomic_DNA"/>
</dbReference>
<protein>
    <submittedName>
        <fullName evidence="1">Uncharacterized protein</fullName>
    </submittedName>
</protein>
<gene>
    <name evidence="1" type="ORF">IAC87_06705</name>
</gene>
<dbReference type="Proteomes" id="UP000823772">
    <property type="component" value="Unassembled WGS sequence"/>
</dbReference>
<dbReference type="AlphaFoldDB" id="A0A9D9J0R6"/>
<name>A0A9D9J0R6_9BACT</name>
<reference evidence="1" key="1">
    <citation type="submission" date="2020-10" db="EMBL/GenBank/DDBJ databases">
        <authorList>
            <person name="Gilroy R."/>
        </authorList>
    </citation>
    <scope>NUCLEOTIDE SEQUENCE</scope>
    <source>
        <strain evidence="1">B3-2255</strain>
    </source>
</reference>
<organism evidence="1 2">
    <name type="scientific">Candidatus Merdivivens faecigallinarum</name>
    <dbReference type="NCBI Taxonomy" id="2840871"/>
    <lineage>
        <taxon>Bacteria</taxon>
        <taxon>Pseudomonadati</taxon>
        <taxon>Bacteroidota</taxon>
        <taxon>Bacteroidia</taxon>
        <taxon>Bacteroidales</taxon>
        <taxon>Muribaculaceae</taxon>
        <taxon>Muribaculaceae incertae sedis</taxon>
        <taxon>Candidatus Merdivivens</taxon>
    </lineage>
</organism>
<reference evidence="1" key="2">
    <citation type="journal article" date="2021" name="PeerJ">
        <title>Extensive microbial diversity within the chicken gut microbiome revealed by metagenomics and culture.</title>
        <authorList>
            <person name="Gilroy R."/>
            <person name="Ravi A."/>
            <person name="Getino M."/>
            <person name="Pursley I."/>
            <person name="Horton D.L."/>
            <person name="Alikhan N.F."/>
            <person name="Baker D."/>
            <person name="Gharbi K."/>
            <person name="Hall N."/>
            <person name="Watson M."/>
            <person name="Adriaenssens E.M."/>
            <person name="Foster-Nyarko E."/>
            <person name="Jarju S."/>
            <person name="Secka A."/>
            <person name="Antonio M."/>
            <person name="Oren A."/>
            <person name="Chaudhuri R.R."/>
            <person name="La Ragione R."/>
            <person name="Hildebrand F."/>
            <person name="Pallen M.J."/>
        </authorList>
    </citation>
    <scope>NUCLEOTIDE SEQUENCE</scope>
    <source>
        <strain evidence="1">B3-2255</strain>
    </source>
</reference>
<proteinExistence type="predicted"/>
<evidence type="ECO:0000313" key="1">
    <source>
        <dbReference type="EMBL" id="MBO8482217.1"/>
    </source>
</evidence>